<evidence type="ECO:0008006" key="4">
    <source>
        <dbReference type="Google" id="ProtNLM"/>
    </source>
</evidence>
<dbReference type="STRING" id="2041.AERYTH_10225"/>
<name>A0A0U3T2P4_9ACTN</name>
<feature type="transmembrane region" description="Helical" evidence="1">
    <location>
        <begin position="294"/>
        <end position="314"/>
    </location>
</feature>
<sequence>MGLVALVLGAFLVLLAGLSKFYMYDRLAVVPDNNETTSISQTAPGEDAEYLNVGAEGGPAVETGPLKSTRIVQGKVDLSEKASDELGRDVAVWDTYTCTDTPDFDCASGQTPLSSTKDRVAFDAHTGETVSWSGSTTETGGEESEGAFKGLYFKFPFGTEKKTYDFWDGTLKKATPAVYKGETTIKGLDVYEFEQVIEPTKTGTIDVPGSLVGEDASQVTADRIYANTRSFLVEPVTGVIIKGGEAQDSYLEVDGERKLTTTKATLGYTDAYIQDTVDEYKGKATLLKAVDTTFPIVGGIVGLVLLVLGVAGLARGRKAAGRQDGGTHTA</sequence>
<dbReference type="PATRIC" id="fig|2041.4.peg.2138"/>
<dbReference type="InterPro" id="IPR021424">
    <property type="entry name" value="PorA"/>
</dbReference>
<dbReference type="Proteomes" id="UP000067689">
    <property type="component" value="Chromosome"/>
</dbReference>
<proteinExistence type="predicted"/>
<dbReference type="KEGG" id="aer:AERYTH_10225"/>
<dbReference type="Pfam" id="PF11271">
    <property type="entry name" value="PorA"/>
    <property type="match status" value="1"/>
</dbReference>
<keyword evidence="3" id="KW-1185">Reference proteome</keyword>
<keyword evidence="1" id="KW-1133">Transmembrane helix</keyword>
<dbReference type="AlphaFoldDB" id="A0A0U3T2P4"/>
<keyword evidence="1" id="KW-0812">Transmembrane</keyword>
<dbReference type="EMBL" id="CP011502">
    <property type="protein sequence ID" value="ALX05050.1"/>
    <property type="molecule type" value="Genomic_DNA"/>
</dbReference>
<evidence type="ECO:0000313" key="2">
    <source>
        <dbReference type="EMBL" id="ALX05050.1"/>
    </source>
</evidence>
<evidence type="ECO:0000256" key="1">
    <source>
        <dbReference type="SAM" id="Phobius"/>
    </source>
</evidence>
<gene>
    <name evidence="2" type="ORF">AERYTH_10225</name>
</gene>
<protein>
    <recommendedName>
        <fullName evidence="4">DUF3068 domain-containing protein</fullName>
    </recommendedName>
</protein>
<reference evidence="2 3" key="1">
    <citation type="journal article" date="1991" name="Int. J. Syst. Bacteriol.">
        <title>Description of the erythromycin-producing bacterium Arthrobacter sp. strain NRRL B-3381 as Aeromicrobium erythreum gen. nov., sp. nov.</title>
        <authorList>
            <person name="Miller E.S."/>
            <person name="Woese C.R."/>
            <person name="Brenner S."/>
        </authorList>
    </citation>
    <scope>NUCLEOTIDE SEQUENCE [LARGE SCALE GENOMIC DNA]</scope>
    <source>
        <strain evidence="2 3">AR18</strain>
    </source>
</reference>
<accession>A0A0U3T2P4</accession>
<evidence type="ECO:0000313" key="3">
    <source>
        <dbReference type="Proteomes" id="UP000067689"/>
    </source>
</evidence>
<keyword evidence="1" id="KW-0472">Membrane</keyword>
<organism evidence="2 3">
    <name type="scientific">Aeromicrobium erythreum</name>
    <dbReference type="NCBI Taxonomy" id="2041"/>
    <lineage>
        <taxon>Bacteria</taxon>
        <taxon>Bacillati</taxon>
        <taxon>Actinomycetota</taxon>
        <taxon>Actinomycetes</taxon>
        <taxon>Propionibacteriales</taxon>
        <taxon>Nocardioidaceae</taxon>
        <taxon>Aeromicrobium</taxon>
    </lineage>
</organism>